<evidence type="ECO:0000313" key="1">
    <source>
        <dbReference type="EMBL" id="PJC33421.1"/>
    </source>
</evidence>
<dbReference type="Proteomes" id="UP000231383">
    <property type="component" value="Unassembled WGS sequence"/>
</dbReference>
<sequence length="85" mass="9932">MDTLQVKLSMDEELAKAWNLINFEYKTLNKSGIIRLAINDLAKKTSDKLYNSLLDYFEELDKNSGGMTEDEFAVWWNKNKHSLNE</sequence>
<dbReference type="EMBL" id="PFSC01000041">
    <property type="protein sequence ID" value="PJC33421.1"/>
    <property type="molecule type" value="Genomic_DNA"/>
</dbReference>
<gene>
    <name evidence="1" type="ORF">CO051_01495</name>
</gene>
<dbReference type="AlphaFoldDB" id="A0A2M8F2A8"/>
<reference evidence="2" key="1">
    <citation type="submission" date="2017-09" db="EMBL/GenBank/DDBJ databases">
        <title>Depth-based differentiation of microbial function through sediment-hosted aquifers and enrichment of novel symbionts in the deep terrestrial subsurface.</title>
        <authorList>
            <person name="Probst A.J."/>
            <person name="Ladd B."/>
            <person name="Jarett J.K."/>
            <person name="Geller-Mcgrath D.E."/>
            <person name="Sieber C.M.K."/>
            <person name="Emerson J.B."/>
            <person name="Anantharaman K."/>
            <person name="Thomas B.C."/>
            <person name="Malmstrom R."/>
            <person name="Stieglmeier M."/>
            <person name="Klingl A."/>
            <person name="Woyke T."/>
            <person name="Ryan C.M."/>
            <person name="Banfield J.F."/>
        </authorList>
    </citation>
    <scope>NUCLEOTIDE SEQUENCE [LARGE SCALE GENOMIC DNA]</scope>
</reference>
<accession>A0A2M8F2A8</accession>
<proteinExistence type="predicted"/>
<name>A0A2M8F2A8_9BACT</name>
<organism evidence="1 2">
    <name type="scientific">Candidatus Roizmanbacteria bacterium CG_4_9_14_0_2_um_filter_39_13</name>
    <dbReference type="NCBI Taxonomy" id="1974839"/>
    <lineage>
        <taxon>Bacteria</taxon>
        <taxon>Candidatus Roizmaniibacteriota</taxon>
    </lineage>
</organism>
<evidence type="ECO:0008006" key="3">
    <source>
        <dbReference type="Google" id="ProtNLM"/>
    </source>
</evidence>
<evidence type="ECO:0000313" key="2">
    <source>
        <dbReference type="Proteomes" id="UP000231383"/>
    </source>
</evidence>
<protein>
    <recommendedName>
        <fullName evidence="3">Antitoxin</fullName>
    </recommendedName>
</protein>
<comment type="caution">
    <text evidence="1">The sequence shown here is derived from an EMBL/GenBank/DDBJ whole genome shotgun (WGS) entry which is preliminary data.</text>
</comment>